<dbReference type="Gene3D" id="2.40.50.140">
    <property type="entry name" value="Nucleic acid-binding proteins"/>
    <property type="match status" value="1"/>
</dbReference>
<evidence type="ECO:0000256" key="5">
    <source>
        <dbReference type="ARBA" id="ARBA00023014"/>
    </source>
</evidence>
<dbReference type="GO" id="GO:0051539">
    <property type="term" value="F:4 iron, 4 sulfur cluster binding"/>
    <property type="evidence" value="ECO:0007669"/>
    <property type="project" value="UniProtKB-KW"/>
</dbReference>
<dbReference type="SUPFAM" id="SSF53335">
    <property type="entry name" value="S-adenosyl-L-methionine-dependent methyltransferases"/>
    <property type="match status" value="1"/>
</dbReference>
<dbReference type="InterPro" id="IPR030390">
    <property type="entry name" value="MeTrfase_TrmA_AS"/>
</dbReference>
<dbReference type="GO" id="GO:0070475">
    <property type="term" value="P:rRNA base methylation"/>
    <property type="evidence" value="ECO:0007669"/>
    <property type="project" value="TreeGrafter"/>
</dbReference>
<evidence type="ECO:0000256" key="7">
    <source>
        <dbReference type="PROSITE-ProRule" id="PRU10015"/>
    </source>
</evidence>
<dbReference type="InterPro" id="IPR012340">
    <property type="entry name" value="NA-bd_OB-fold"/>
</dbReference>
<proteinExistence type="inferred from homology"/>
<dbReference type="Pfam" id="PF05958">
    <property type="entry name" value="tRNA_U5-meth_tr"/>
    <property type="match status" value="1"/>
</dbReference>
<feature type="binding site" evidence="6">
    <location>
        <position position="314"/>
    </location>
    <ligand>
        <name>S-adenosyl-L-methionine</name>
        <dbReference type="ChEBI" id="CHEBI:59789"/>
    </ligand>
</feature>
<evidence type="ECO:0000256" key="6">
    <source>
        <dbReference type="PROSITE-ProRule" id="PRU01024"/>
    </source>
</evidence>
<dbReference type="PANTHER" id="PTHR11061:SF49">
    <property type="entry name" value="23S RRNA (URACIL(1939)-C(5))-METHYLTRANSFERASE RLMD"/>
    <property type="match status" value="1"/>
</dbReference>
<dbReference type="InterPro" id="IPR029063">
    <property type="entry name" value="SAM-dependent_MTases_sf"/>
</dbReference>
<dbReference type="OrthoDB" id="9804590at2"/>
<feature type="binding site" evidence="6">
    <location>
        <position position="294"/>
    </location>
    <ligand>
        <name>S-adenosyl-L-methionine</name>
        <dbReference type="ChEBI" id="CHEBI:59789"/>
    </ligand>
</feature>
<dbReference type="RefSeq" id="WP_131311035.1">
    <property type="nucleotide sequence ID" value="NZ_SJFN01000033.1"/>
</dbReference>
<dbReference type="EMBL" id="SJFN01000033">
    <property type="protein sequence ID" value="TBW34497.1"/>
    <property type="molecule type" value="Genomic_DNA"/>
</dbReference>
<feature type="active site" evidence="7">
    <location>
        <position position="388"/>
    </location>
</feature>
<accession>A0A4Q9VHC2</accession>
<sequence length="431" mass="45446">MNAHATAIVSITDVAHKGDGVGLVGEGVEERRLFVGGALPGETVRVSISGEGVNERGRVEELLVASPDRVEAPCPVFDRCGGCSLQHWDSVPYLAWKRQQIVAAFADRGITAEVAEPIATGPASRRRAVVALQRRTGAPVIGFRARLSHDVVDASACLLVTPRIRASLPKLARLSELFAFGTKGATFTVLDTETGLDVSVGEATLPPERRAQALALALELGFARLSVGGEVVVEAQAPVIRFGTVAVMPPPGGFVQAVAAAEEAMARLVVEAVEAALARRPKRAKGPARIADLFAGCGTFALRLASLAQVHAVESDKGSLAALTQAARHTPGLKTVTVEARDLTRRPLMGKELAGFDVVVFDPPRDGAAPQVKELAKSEIATIVAVSCNPATLARDARYLIDAGWTMGPVTPIDQFLWSHHVEAVVVFRKG</sequence>
<evidence type="ECO:0000256" key="1">
    <source>
        <dbReference type="ARBA" id="ARBA00022485"/>
    </source>
</evidence>
<evidence type="ECO:0000256" key="4">
    <source>
        <dbReference type="ARBA" id="ARBA00022691"/>
    </source>
</evidence>
<dbReference type="Gene3D" id="3.40.50.150">
    <property type="entry name" value="Vaccinia Virus protein VP39"/>
    <property type="match status" value="1"/>
</dbReference>
<dbReference type="SUPFAM" id="SSF50249">
    <property type="entry name" value="Nucleic acid-binding proteins"/>
    <property type="match status" value="1"/>
</dbReference>
<dbReference type="Gene3D" id="2.40.50.1070">
    <property type="match status" value="1"/>
</dbReference>
<name>A0A4Q9VHC2_9HYPH</name>
<keyword evidence="1" id="KW-0408">Iron</keyword>
<dbReference type="PANTHER" id="PTHR11061">
    <property type="entry name" value="RNA M5U METHYLTRANSFERASE"/>
    <property type="match status" value="1"/>
</dbReference>
<keyword evidence="2 6" id="KW-0489">Methyltransferase</keyword>
<organism evidence="8 9">
    <name type="scientific">Siculibacillus lacustris</name>
    <dbReference type="NCBI Taxonomy" id="1549641"/>
    <lineage>
        <taxon>Bacteria</taxon>
        <taxon>Pseudomonadati</taxon>
        <taxon>Pseudomonadota</taxon>
        <taxon>Alphaproteobacteria</taxon>
        <taxon>Hyphomicrobiales</taxon>
        <taxon>Ancalomicrobiaceae</taxon>
        <taxon>Siculibacillus</taxon>
    </lineage>
</organism>
<dbReference type="AlphaFoldDB" id="A0A4Q9VHC2"/>
<dbReference type="PROSITE" id="PS51687">
    <property type="entry name" value="SAM_MT_RNA_M5U"/>
    <property type="match status" value="1"/>
</dbReference>
<dbReference type="CDD" id="cd02440">
    <property type="entry name" value="AdoMet_MTases"/>
    <property type="match status" value="1"/>
</dbReference>
<feature type="binding site" evidence="6">
    <location>
        <position position="256"/>
    </location>
    <ligand>
        <name>S-adenosyl-L-methionine</name>
        <dbReference type="ChEBI" id="CHEBI:59789"/>
    </ligand>
</feature>
<dbReference type="PROSITE" id="PS01230">
    <property type="entry name" value="TRMA_1"/>
    <property type="match status" value="1"/>
</dbReference>
<keyword evidence="4 6" id="KW-0949">S-adenosyl-L-methionine</keyword>
<reference evidence="8 9" key="1">
    <citation type="submission" date="2019-02" db="EMBL/GenBank/DDBJ databases">
        <title>Siculibacillus lacustris gen. nov., sp. nov., a new rosette-forming bacterium isolated from a freshwater crater lake (Lake St. Ana, Romania).</title>
        <authorList>
            <person name="Felfoldi T."/>
            <person name="Marton Z."/>
            <person name="Szabo A."/>
            <person name="Mentes A."/>
            <person name="Boka K."/>
            <person name="Marialigeti K."/>
            <person name="Mathe I."/>
            <person name="Koncz M."/>
            <person name="Schumann P."/>
            <person name="Toth E."/>
        </authorList>
    </citation>
    <scope>NUCLEOTIDE SEQUENCE [LARGE SCALE GENOMIC DNA]</scope>
    <source>
        <strain evidence="8 9">SA-279</strain>
    </source>
</reference>
<evidence type="ECO:0000313" key="8">
    <source>
        <dbReference type="EMBL" id="TBW34497.1"/>
    </source>
</evidence>
<comment type="caution">
    <text evidence="8">The sequence shown here is derived from an EMBL/GenBank/DDBJ whole genome shotgun (WGS) entry which is preliminary data.</text>
</comment>
<gene>
    <name evidence="8" type="ORF">EYW49_18090</name>
</gene>
<keyword evidence="9" id="KW-1185">Reference proteome</keyword>
<dbReference type="InterPro" id="IPR010280">
    <property type="entry name" value="U5_MeTrfase_fam"/>
</dbReference>
<evidence type="ECO:0000256" key="2">
    <source>
        <dbReference type="ARBA" id="ARBA00022603"/>
    </source>
</evidence>
<feature type="active site" description="Nucleophile" evidence="6">
    <location>
        <position position="388"/>
    </location>
</feature>
<keyword evidence="1" id="KW-0479">Metal-binding</keyword>
<evidence type="ECO:0000313" key="9">
    <source>
        <dbReference type="Proteomes" id="UP000292781"/>
    </source>
</evidence>
<evidence type="ECO:0000256" key="3">
    <source>
        <dbReference type="ARBA" id="ARBA00022679"/>
    </source>
</evidence>
<keyword evidence="5" id="KW-0411">Iron-sulfur</keyword>
<keyword evidence="3 6" id="KW-0808">Transferase</keyword>
<comment type="similarity">
    <text evidence="6">Belongs to the class I-like SAM-binding methyltransferase superfamily. RNA M5U methyltransferase family.</text>
</comment>
<feature type="binding site" evidence="6">
    <location>
        <position position="362"/>
    </location>
    <ligand>
        <name>S-adenosyl-L-methionine</name>
        <dbReference type="ChEBI" id="CHEBI:59789"/>
    </ligand>
</feature>
<dbReference type="Proteomes" id="UP000292781">
    <property type="component" value="Unassembled WGS sequence"/>
</dbReference>
<dbReference type="GO" id="GO:0070041">
    <property type="term" value="F:rRNA (uridine-C5-)-methyltransferase activity"/>
    <property type="evidence" value="ECO:0007669"/>
    <property type="project" value="TreeGrafter"/>
</dbReference>
<protein>
    <submittedName>
        <fullName evidence="8">Class I SAM-dependent RNA methyltransferase</fullName>
    </submittedName>
</protein>
<keyword evidence="1" id="KW-0004">4Fe-4S</keyword>